<organism evidence="2 3">
    <name type="scientific">Alkaliphilus serpentinus</name>
    <dbReference type="NCBI Taxonomy" id="1482731"/>
    <lineage>
        <taxon>Bacteria</taxon>
        <taxon>Bacillati</taxon>
        <taxon>Bacillota</taxon>
        <taxon>Clostridia</taxon>
        <taxon>Peptostreptococcales</taxon>
        <taxon>Natronincolaceae</taxon>
        <taxon>Alkaliphilus</taxon>
    </lineage>
</organism>
<dbReference type="GO" id="GO:0016747">
    <property type="term" value="F:acyltransferase activity, transferring groups other than amino-acyl groups"/>
    <property type="evidence" value="ECO:0007669"/>
    <property type="project" value="InterPro"/>
</dbReference>
<proteinExistence type="predicted"/>
<dbReference type="RefSeq" id="WP_151864826.1">
    <property type="nucleotide sequence ID" value="NZ_WBZB01000010.1"/>
</dbReference>
<dbReference type="PANTHER" id="PTHR43415:SF3">
    <property type="entry name" value="GNAT-FAMILY ACETYLTRANSFERASE"/>
    <property type="match status" value="1"/>
</dbReference>
<keyword evidence="3" id="KW-1185">Reference proteome</keyword>
<dbReference type="EMBL" id="WBZB01000010">
    <property type="protein sequence ID" value="KAB3532189.1"/>
    <property type="molecule type" value="Genomic_DNA"/>
</dbReference>
<dbReference type="Gene3D" id="3.40.630.30">
    <property type="match status" value="1"/>
</dbReference>
<evidence type="ECO:0000313" key="3">
    <source>
        <dbReference type="Proteomes" id="UP000465601"/>
    </source>
</evidence>
<feature type="domain" description="N-acetyltransferase" evidence="1">
    <location>
        <begin position="11"/>
        <end position="167"/>
    </location>
</feature>
<dbReference type="PANTHER" id="PTHR43415">
    <property type="entry name" value="SPERMIDINE N(1)-ACETYLTRANSFERASE"/>
    <property type="match status" value="1"/>
</dbReference>
<dbReference type="CDD" id="cd04301">
    <property type="entry name" value="NAT_SF"/>
    <property type="match status" value="1"/>
</dbReference>
<dbReference type="Proteomes" id="UP000465601">
    <property type="component" value="Unassembled WGS sequence"/>
</dbReference>
<dbReference type="PROSITE" id="PS51186">
    <property type="entry name" value="GNAT"/>
    <property type="match status" value="1"/>
</dbReference>
<dbReference type="InterPro" id="IPR016181">
    <property type="entry name" value="Acyl_CoA_acyltransferase"/>
</dbReference>
<name>A0A833HQU9_9FIRM</name>
<dbReference type="OrthoDB" id="9795206at2"/>
<dbReference type="AlphaFoldDB" id="A0A833HQU9"/>
<dbReference type="SUPFAM" id="SSF55729">
    <property type="entry name" value="Acyl-CoA N-acyltransferases (Nat)"/>
    <property type="match status" value="1"/>
</dbReference>
<protein>
    <submittedName>
        <fullName evidence="2">GNAT family N-acetyltransferase</fullName>
    </submittedName>
</protein>
<gene>
    <name evidence="2" type="ORF">F8153_02740</name>
</gene>
<evidence type="ECO:0000313" key="2">
    <source>
        <dbReference type="EMBL" id="KAB3532189.1"/>
    </source>
</evidence>
<keyword evidence="2" id="KW-0808">Transferase</keyword>
<sequence>MVIAQGEISYIIKLQRNHVDEMDNWGIHNDPLFLAYNFPKMDILQKHYWFYRKNYTFSRKCFVAFNNQNKLVGYIALRDIRMIRRSAEMGIVFDPNYLDKGYGTDALKAFIPYYFETMKMKKLILRVAEFNHRARKCYLNCGFKVEKLEYNPFEDQSVEVFKDKSIEYFRDYFKIEKGVLQCRFIHMLITKEGYEKQKNIYPHYPPNTCA</sequence>
<reference evidence="2 3" key="1">
    <citation type="submission" date="2019-10" db="EMBL/GenBank/DDBJ databases">
        <title>Alkaliphilus serpentinus sp. nov. and Alkaliphilus pronyensis sp. nov., two novel anaerobic alkaliphilic species isolated from the serpentinized-hosted hydrothermal field of the Prony Bay (New Caledonia).</title>
        <authorList>
            <person name="Postec A."/>
        </authorList>
    </citation>
    <scope>NUCLEOTIDE SEQUENCE [LARGE SCALE GENOMIC DNA]</scope>
    <source>
        <strain evidence="2 3">LacT</strain>
    </source>
</reference>
<dbReference type="InterPro" id="IPR000182">
    <property type="entry name" value="GNAT_dom"/>
</dbReference>
<accession>A0A833HQU9</accession>
<evidence type="ECO:0000259" key="1">
    <source>
        <dbReference type="PROSITE" id="PS51186"/>
    </source>
</evidence>
<dbReference type="Pfam" id="PF13302">
    <property type="entry name" value="Acetyltransf_3"/>
    <property type="match status" value="1"/>
</dbReference>
<comment type="caution">
    <text evidence="2">The sequence shown here is derived from an EMBL/GenBank/DDBJ whole genome shotgun (WGS) entry which is preliminary data.</text>
</comment>